<dbReference type="RefSeq" id="WP_344695689.1">
    <property type="nucleotide sequence ID" value="NZ_BAABBR010000001.1"/>
</dbReference>
<organism evidence="2 3">
    <name type="scientific">Sphingomonas rosea</name>
    <dbReference type="NCBI Taxonomy" id="335605"/>
    <lineage>
        <taxon>Bacteria</taxon>
        <taxon>Pseudomonadati</taxon>
        <taxon>Pseudomonadota</taxon>
        <taxon>Alphaproteobacteria</taxon>
        <taxon>Sphingomonadales</taxon>
        <taxon>Sphingomonadaceae</taxon>
        <taxon>Sphingomonas</taxon>
    </lineage>
</organism>
<feature type="region of interest" description="Disordered" evidence="1">
    <location>
        <begin position="48"/>
        <end position="67"/>
    </location>
</feature>
<dbReference type="InterPro" id="IPR013321">
    <property type="entry name" value="Arc_rbn_hlx_hlx"/>
</dbReference>
<reference evidence="3" key="1">
    <citation type="journal article" date="2019" name="Int. J. Syst. Evol. Microbiol.">
        <title>The Global Catalogue of Microorganisms (GCM) 10K type strain sequencing project: providing services to taxonomists for standard genome sequencing and annotation.</title>
        <authorList>
            <consortium name="The Broad Institute Genomics Platform"/>
            <consortium name="The Broad Institute Genome Sequencing Center for Infectious Disease"/>
            <person name="Wu L."/>
            <person name="Ma J."/>
        </authorList>
    </citation>
    <scope>NUCLEOTIDE SEQUENCE [LARGE SCALE GENOMIC DNA]</scope>
    <source>
        <strain evidence="3">JCM 17564</strain>
    </source>
</reference>
<dbReference type="EMBL" id="BAABBR010000001">
    <property type="protein sequence ID" value="GAA4030716.1"/>
    <property type="molecule type" value="Genomic_DNA"/>
</dbReference>
<sequence length="67" mass="7457">MAERKAFPLRVDPDLWSAVERCATANLRSANAEVECLLREALKARGVRLSDPKPVRRGRPPKEGGDE</sequence>
<gene>
    <name evidence="2" type="ORF">GCM10022281_07690</name>
</gene>
<dbReference type="Gene3D" id="1.10.1220.10">
    <property type="entry name" value="Met repressor-like"/>
    <property type="match status" value="1"/>
</dbReference>
<evidence type="ECO:0000313" key="3">
    <source>
        <dbReference type="Proteomes" id="UP001424459"/>
    </source>
</evidence>
<dbReference type="InterPro" id="IPR010985">
    <property type="entry name" value="Ribbon_hlx_hlx"/>
</dbReference>
<comment type="caution">
    <text evidence="2">The sequence shown here is derived from an EMBL/GenBank/DDBJ whole genome shotgun (WGS) entry which is preliminary data.</text>
</comment>
<protein>
    <recommendedName>
        <fullName evidence="4">Toxin-antitoxin system HicB family antitoxin</fullName>
    </recommendedName>
</protein>
<evidence type="ECO:0000256" key="1">
    <source>
        <dbReference type="SAM" id="MobiDB-lite"/>
    </source>
</evidence>
<keyword evidence="3" id="KW-1185">Reference proteome</keyword>
<dbReference type="SUPFAM" id="SSF47598">
    <property type="entry name" value="Ribbon-helix-helix"/>
    <property type="match status" value="1"/>
</dbReference>
<proteinExistence type="predicted"/>
<dbReference type="Proteomes" id="UP001424459">
    <property type="component" value="Unassembled WGS sequence"/>
</dbReference>
<accession>A0ABP7TSN4</accession>
<evidence type="ECO:0000313" key="2">
    <source>
        <dbReference type="EMBL" id="GAA4030716.1"/>
    </source>
</evidence>
<name>A0ABP7TSN4_9SPHN</name>
<evidence type="ECO:0008006" key="4">
    <source>
        <dbReference type="Google" id="ProtNLM"/>
    </source>
</evidence>